<accession>A0A3P5Y2C6</accession>
<dbReference type="Proteomes" id="UP000694005">
    <property type="component" value="Chromosome A09"/>
</dbReference>
<sequence length="72" mass="7678">REKVDLSLGPAYGRRVSERAVAGTLCSSERDNPHVSLSPPLPDRLVGALVQSPSVGENSGSESTSLVELWME</sequence>
<protein>
    <submittedName>
        <fullName evidence="2">Uncharacterized protein</fullName>
    </submittedName>
</protein>
<feature type="non-terminal residue" evidence="3">
    <location>
        <position position="1"/>
    </location>
</feature>
<dbReference type="EMBL" id="LR031568">
    <property type="protein sequence ID" value="VDC61419.1"/>
    <property type="molecule type" value="Genomic_DNA"/>
</dbReference>
<gene>
    <name evidence="3" type="ORF">BRAA09T39030Z</name>
    <name evidence="2" type="ORF">BRAPAZ1V2_A09P46200.2</name>
</gene>
<evidence type="ECO:0000256" key="1">
    <source>
        <dbReference type="SAM" id="MobiDB-lite"/>
    </source>
</evidence>
<evidence type="ECO:0000313" key="2">
    <source>
        <dbReference type="EMBL" id="CAG7864153.1"/>
    </source>
</evidence>
<dbReference type="Gramene" id="A09p46200.2_BraZ1">
    <property type="protein sequence ID" value="A09p46200.2_BraZ1.CDS.1"/>
    <property type="gene ID" value="A09g46200.2_BraZ1"/>
</dbReference>
<dbReference type="AlphaFoldDB" id="A0A3P5Y2C6"/>
<feature type="compositionally biased region" description="Polar residues" evidence="1">
    <location>
        <begin position="52"/>
        <end position="66"/>
    </location>
</feature>
<reference evidence="3" key="1">
    <citation type="submission" date="2018-11" db="EMBL/GenBank/DDBJ databases">
        <authorList>
            <consortium name="Genoscope - CEA"/>
            <person name="William W."/>
        </authorList>
    </citation>
    <scope>NUCLEOTIDE SEQUENCE</scope>
</reference>
<name>A0A3P5Y2C6_BRACM</name>
<evidence type="ECO:0000313" key="3">
    <source>
        <dbReference type="EMBL" id="VDC61419.1"/>
    </source>
</evidence>
<organism evidence="3">
    <name type="scientific">Brassica campestris</name>
    <name type="common">Field mustard</name>
    <dbReference type="NCBI Taxonomy" id="3711"/>
    <lineage>
        <taxon>Eukaryota</taxon>
        <taxon>Viridiplantae</taxon>
        <taxon>Streptophyta</taxon>
        <taxon>Embryophyta</taxon>
        <taxon>Tracheophyta</taxon>
        <taxon>Spermatophyta</taxon>
        <taxon>Magnoliopsida</taxon>
        <taxon>eudicotyledons</taxon>
        <taxon>Gunneridae</taxon>
        <taxon>Pentapetalae</taxon>
        <taxon>rosids</taxon>
        <taxon>malvids</taxon>
        <taxon>Brassicales</taxon>
        <taxon>Brassicaceae</taxon>
        <taxon>Brassiceae</taxon>
        <taxon>Brassica</taxon>
    </lineage>
</organism>
<proteinExistence type="predicted"/>
<feature type="region of interest" description="Disordered" evidence="1">
    <location>
        <begin position="52"/>
        <end position="72"/>
    </location>
</feature>
<dbReference type="EMBL" id="LS974625">
    <property type="protein sequence ID" value="CAG7864153.1"/>
    <property type="molecule type" value="Genomic_DNA"/>
</dbReference>